<keyword evidence="7" id="KW-0723">Serine/threonine-protein kinase</keyword>
<dbReference type="EMBL" id="CAMGYJ010000009">
    <property type="protein sequence ID" value="CAI0539899.1"/>
    <property type="molecule type" value="Genomic_DNA"/>
</dbReference>
<feature type="binding site" evidence="21">
    <location>
        <position position="386"/>
    </location>
    <ligand>
        <name>ATP</name>
        <dbReference type="ChEBI" id="CHEBI:30616"/>
    </ligand>
</feature>
<dbReference type="CDD" id="cd06899">
    <property type="entry name" value="lectin_legume_LecRK_Arcelin_ConA"/>
    <property type="match status" value="1"/>
</dbReference>
<keyword evidence="12 21" id="KW-0547">Nucleotide-binding</keyword>
<feature type="transmembrane region" description="Helical" evidence="22">
    <location>
        <begin position="300"/>
        <end position="324"/>
    </location>
</feature>
<dbReference type="InterPro" id="IPR013320">
    <property type="entry name" value="ConA-like_dom_sf"/>
</dbReference>
<dbReference type="SUPFAM" id="SSF49899">
    <property type="entry name" value="Concanavalin A-like lectins/glucanases"/>
    <property type="match status" value="1"/>
</dbReference>
<dbReference type="InterPro" id="IPR001220">
    <property type="entry name" value="Legume_lectin_dom"/>
</dbReference>
<keyword evidence="17" id="KW-0675">Receptor</keyword>
<feature type="chain" id="PRO_5043325844" description="non-specific serine/threonine protein kinase" evidence="23">
    <location>
        <begin position="25"/>
        <end position="684"/>
    </location>
</feature>
<feature type="signal peptide" evidence="23">
    <location>
        <begin position="1"/>
        <end position="24"/>
    </location>
</feature>
<dbReference type="AlphaFoldDB" id="A0AAV0Q4C3"/>
<dbReference type="Pfam" id="PF00069">
    <property type="entry name" value="Pkinase"/>
    <property type="match status" value="1"/>
</dbReference>
<evidence type="ECO:0000256" key="8">
    <source>
        <dbReference type="ARBA" id="ARBA00022679"/>
    </source>
</evidence>
<evidence type="ECO:0000313" key="26">
    <source>
        <dbReference type="Proteomes" id="UP001154282"/>
    </source>
</evidence>
<comment type="subcellular location">
    <subcellularLocation>
        <location evidence="1">Cell membrane</location>
        <topology evidence="1">Single-pass type I membrane protein</topology>
    </subcellularLocation>
</comment>
<dbReference type="PROSITE" id="PS00108">
    <property type="entry name" value="PROTEIN_KINASE_ST"/>
    <property type="match status" value="1"/>
</dbReference>
<dbReference type="InterPro" id="IPR011009">
    <property type="entry name" value="Kinase-like_dom_sf"/>
</dbReference>
<dbReference type="EC" id="2.7.11.1" evidence="5"/>
<dbReference type="FunFam" id="1.10.510.10:FF:000108">
    <property type="entry name" value="L-type lectin-domain containing receptor kinase S.4"/>
    <property type="match status" value="1"/>
</dbReference>
<evidence type="ECO:0000256" key="6">
    <source>
        <dbReference type="ARBA" id="ARBA00022475"/>
    </source>
</evidence>
<evidence type="ECO:0000256" key="12">
    <source>
        <dbReference type="ARBA" id="ARBA00022741"/>
    </source>
</evidence>
<comment type="similarity">
    <text evidence="3">In the N-terminal section; belongs to the leguminous lectin family.</text>
</comment>
<evidence type="ECO:0000256" key="9">
    <source>
        <dbReference type="ARBA" id="ARBA00022692"/>
    </source>
</evidence>
<keyword evidence="16 22" id="KW-0472">Membrane</keyword>
<dbReference type="PROSITE" id="PS50011">
    <property type="entry name" value="PROTEIN_KINASE_DOM"/>
    <property type="match status" value="1"/>
</dbReference>
<dbReference type="GO" id="GO:0005886">
    <property type="term" value="C:plasma membrane"/>
    <property type="evidence" value="ECO:0007669"/>
    <property type="project" value="UniProtKB-SubCell"/>
</dbReference>
<evidence type="ECO:0000256" key="11">
    <source>
        <dbReference type="ARBA" id="ARBA00022734"/>
    </source>
</evidence>
<evidence type="ECO:0000256" key="20">
    <source>
        <dbReference type="ARBA" id="ARBA00048679"/>
    </source>
</evidence>
<dbReference type="GO" id="GO:0030246">
    <property type="term" value="F:carbohydrate binding"/>
    <property type="evidence" value="ECO:0007669"/>
    <property type="project" value="UniProtKB-KW"/>
</dbReference>
<organism evidence="25 26">
    <name type="scientific">Linum tenue</name>
    <dbReference type="NCBI Taxonomy" id="586396"/>
    <lineage>
        <taxon>Eukaryota</taxon>
        <taxon>Viridiplantae</taxon>
        <taxon>Streptophyta</taxon>
        <taxon>Embryophyta</taxon>
        <taxon>Tracheophyta</taxon>
        <taxon>Spermatophyta</taxon>
        <taxon>Magnoliopsida</taxon>
        <taxon>eudicotyledons</taxon>
        <taxon>Gunneridae</taxon>
        <taxon>Pentapetalae</taxon>
        <taxon>rosids</taxon>
        <taxon>fabids</taxon>
        <taxon>Malpighiales</taxon>
        <taxon>Linaceae</taxon>
        <taxon>Linum</taxon>
    </lineage>
</organism>
<keyword evidence="11" id="KW-0430">Lectin</keyword>
<evidence type="ECO:0000256" key="4">
    <source>
        <dbReference type="ARBA" id="ARBA00010217"/>
    </source>
</evidence>
<dbReference type="FunFam" id="2.60.120.200:FF:000096">
    <property type="entry name" value="L-type lectin-domain containing receptor kinase V.9"/>
    <property type="match status" value="1"/>
</dbReference>
<evidence type="ECO:0000256" key="1">
    <source>
        <dbReference type="ARBA" id="ARBA00004251"/>
    </source>
</evidence>
<dbReference type="InterPro" id="IPR050528">
    <property type="entry name" value="L-type_Lectin-RKs"/>
</dbReference>
<keyword evidence="9 22" id="KW-0812">Transmembrane</keyword>
<comment type="catalytic activity">
    <reaction evidence="19">
        <text>L-threonyl-[protein] + ATP = O-phospho-L-threonyl-[protein] + ADP + H(+)</text>
        <dbReference type="Rhea" id="RHEA:46608"/>
        <dbReference type="Rhea" id="RHEA-COMP:11060"/>
        <dbReference type="Rhea" id="RHEA-COMP:11605"/>
        <dbReference type="ChEBI" id="CHEBI:15378"/>
        <dbReference type="ChEBI" id="CHEBI:30013"/>
        <dbReference type="ChEBI" id="CHEBI:30616"/>
        <dbReference type="ChEBI" id="CHEBI:61977"/>
        <dbReference type="ChEBI" id="CHEBI:456216"/>
        <dbReference type="EC" id="2.7.11.1"/>
    </reaction>
</comment>
<dbReference type="PROSITE" id="PS00107">
    <property type="entry name" value="PROTEIN_KINASE_ATP"/>
    <property type="match status" value="1"/>
</dbReference>
<keyword evidence="26" id="KW-1185">Reference proteome</keyword>
<dbReference type="GO" id="GO:0004674">
    <property type="term" value="F:protein serine/threonine kinase activity"/>
    <property type="evidence" value="ECO:0007669"/>
    <property type="project" value="UniProtKB-KW"/>
</dbReference>
<dbReference type="PANTHER" id="PTHR27007">
    <property type="match status" value="1"/>
</dbReference>
<dbReference type="Proteomes" id="UP001154282">
    <property type="component" value="Unassembled WGS sequence"/>
</dbReference>
<dbReference type="Gene3D" id="3.30.200.20">
    <property type="entry name" value="Phosphorylase Kinase, domain 1"/>
    <property type="match status" value="1"/>
</dbReference>
<evidence type="ECO:0000256" key="14">
    <source>
        <dbReference type="ARBA" id="ARBA00022840"/>
    </source>
</evidence>
<keyword evidence="18" id="KW-0325">Glycoprotein</keyword>
<dbReference type="InterPro" id="IPR017441">
    <property type="entry name" value="Protein_kinase_ATP_BS"/>
</dbReference>
<gene>
    <name evidence="25" type="ORF">LITE_LOCUS41459</name>
</gene>
<dbReference type="Pfam" id="PF00139">
    <property type="entry name" value="Lectin_legB"/>
    <property type="match status" value="1"/>
</dbReference>
<accession>A0AAV0Q4C3</accession>
<proteinExistence type="inferred from homology"/>
<keyword evidence="8" id="KW-0808">Transferase</keyword>
<evidence type="ECO:0000256" key="5">
    <source>
        <dbReference type="ARBA" id="ARBA00012513"/>
    </source>
</evidence>
<keyword evidence="14 21" id="KW-0067">ATP-binding</keyword>
<dbReference type="Gene3D" id="1.10.510.10">
    <property type="entry name" value="Transferase(Phosphotransferase) domain 1"/>
    <property type="match status" value="1"/>
</dbReference>
<evidence type="ECO:0000256" key="23">
    <source>
        <dbReference type="SAM" id="SignalP"/>
    </source>
</evidence>
<keyword evidence="13" id="KW-0418">Kinase</keyword>
<dbReference type="FunFam" id="3.30.200.20:FF:000112">
    <property type="entry name" value="Lectin-domain containing receptor kinase A4.3"/>
    <property type="match status" value="1"/>
</dbReference>
<name>A0AAV0Q4C3_9ROSI</name>
<evidence type="ECO:0000256" key="7">
    <source>
        <dbReference type="ARBA" id="ARBA00022527"/>
    </source>
</evidence>
<dbReference type="InterPro" id="IPR000719">
    <property type="entry name" value="Prot_kinase_dom"/>
</dbReference>
<evidence type="ECO:0000256" key="10">
    <source>
        <dbReference type="ARBA" id="ARBA00022729"/>
    </source>
</evidence>
<keyword evidence="10 23" id="KW-0732">Signal</keyword>
<keyword evidence="6" id="KW-1003">Cell membrane</keyword>
<dbReference type="Gene3D" id="2.60.120.200">
    <property type="match status" value="1"/>
</dbReference>
<dbReference type="GO" id="GO:0005524">
    <property type="term" value="F:ATP binding"/>
    <property type="evidence" value="ECO:0007669"/>
    <property type="project" value="UniProtKB-UniRule"/>
</dbReference>
<dbReference type="SUPFAM" id="SSF56112">
    <property type="entry name" value="Protein kinase-like (PK-like)"/>
    <property type="match status" value="1"/>
</dbReference>
<evidence type="ECO:0000313" key="25">
    <source>
        <dbReference type="EMBL" id="CAI0539899.1"/>
    </source>
</evidence>
<comment type="similarity">
    <text evidence="4">In the C-terminal section; belongs to the protein kinase superfamily. Ser/Thr protein kinase family.</text>
</comment>
<sequence>MAAAAAASGSVFSFTFLFLLSSLAFTISTQQSDRFIFHGFGNGTKNQQQLLRLDGAGEVLPNGLLRLTNASALQIGHAFFPRPLNFIRGKSSLSFSTNFVFAMVPQSPNLGGHGLAFLLSPAVDFSHAVASQHLGLFNATTDGASTNHVVAIELDAMRSPEFQDIDNNHVGVDVNSLISIDAAPASYLSPDGKNLTLQLLSGRPIQVWIDYNDTQKLINVTLAPMDGPRPERPLLSTSVNLTDVLLDSMYVGFSAATSTVTSEHYILGWSFSQTGRAEQLDISKLPKLPPVRKERKKVEWISIVFPILAAFVLVGIGGFVVCLIRRKKYEEICEDWEKEYHPQRFTYKNLYLATHGFKEKQFLGVGGFGKVYKGVLPKSETAIAVKRVSHDSRQGMKEFVAEIVSIGRLRHRNLVQLLGYCRRKGELLLVYDYMPNGSLDHFLFKDDEKKPTLNWPQRQRIIRGVASALLYLHEEWEQVVIHRDIKASNVLLDADFNGRLGDFGLARLHDHGTNSHTTQVAGTVGYLAPELTRLGKATTGTDVFAFGVFMLEVACGRRPVEVETAAEEVILVDWVVRCWQQGNIFKAVDSRLQDAYDREEMELVLKLGLLCSHPVAALRPSLRKVMQYLDGDTTLPEISLESAGVGNFGSYSERSDLYFSNFGSYSRASINSFCSQDSIITTGR</sequence>
<evidence type="ECO:0000259" key="24">
    <source>
        <dbReference type="PROSITE" id="PS50011"/>
    </source>
</evidence>
<keyword evidence="15 22" id="KW-1133">Transmembrane helix</keyword>
<comment type="similarity">
    <text evidence="2">Belongs to the leguminous lectin family.</text>
</comment>
<evidence type="ECO:0000256" key="19">
    <source>
        <dbReference type="ARBA" id="ARBA00047899"/>
    </source>
</evidence>
<evidence type="ECO:0000256" key="13">
    <source>
        <dbReference type="ARBA" id="ARBA00022777"/>
    </source>
</evidence>
<dbReference type="InterPro" id="IPR008271">
    <property type="entry name" value="Ser/Thr_kinase_AS"/>
</dbReference>
<reference evidence="25" key="1">
    <citation type="submission" date="2022-08" db="EMBL/GenBank/DDBJ databases">
        <authorList>
            <person name="Gutierrez-Valencia J."/>
        </authorList>
    </citation>
    <scope>NUCLEOTIDE SEQUENCE</scope>
</reference>
<dbReference type="SMART" id="SM00220">
    <property type="entry name" value="S_TKc"/>
    <property type="match status" value="1"/>
</dbReference>
<evidence type="ECO:0000256" key="17">
    <source>
        <dbReference type="ARBA" id="ARBA00023170"/>
    </source>
</evidence>
<dbReference type="CDD" id="cd14066">
    <property type="entry name" value="STKc_IRAK"/>
    <property type="match status" value="1"/>
</dbReference>
<evidence type="ECO:0000256" key="22">
    <source>
        <dbReference type="SAM" id="Phobius"/>
    </source>
</evidence>
<comment type="caution">
    <text evidence="25">The sequence shown here is derived from an EMBL/GenBank/DDBJ whole genome shotgun (WGS) entry which is preliminary data.</text>
</comment>
<evidence type="ECO:0000256" key="3">
    <source>
        <dbReference type="ARBA" id="ARBA00008536"/>
    </source>
</evidence>
<feature type="domain" description="Protein kinase" evidence="24">
    <location>
        <begin position="357"/>
        <end position="616"/>
    </location>
</feature>
<evidence type="ECO:0000256" key="18">
    <source>
        <dbReference type="ARBA" id="ARBA00023180"/>
    </source>
</evidence>
<protein>
    <recommendedName>
        <fullName evidence="5">non-specific serine/threonine protein kinase</fullName>
        <ecNumber evidence="5">2.7.11.1</ecNumber>
    </recommendedName>
</protein>
<comment type="catalytic activity">
    <reaction evidence="20">
        <text>L-seryl-[protein] + ATP = O-phospho-L-seryl-[protein] + ADP + H(+)</text>
        <dbReference type="Rhea" id="RHEA:17989"/>
        <dbReference type="Rhea" id="RHEA-COMP:9863"/>
        <dbReference type="Rhea" id="RHEA-COMP:11604"/>
        <dbReference type="ChEBI" id="CHEBI:15378"/>
        <dbReference type="ChEBI" id="CHEBI:29999"/>
        <dbReference type="ChEBI" id="CHEBI:30616"/>
        <dbReference type="ChEBI" id="CHEBI:83421"/>
        <dbReference type="ChEBI" id="CHEBI:456216"/>
        <dbReference type="EC" id="2.7.11.1"/>
    </reaction>
</comment>
<evidence type="ECO:0000256" key="16">
    <source>
        <dbReference type="ARBA" id="ARBA00023136"/>
    </source>
</evidence>
<evidence type="ECO:0000256" key="21">
    <source>
        <dbReference type="PROSITE-ProRule" id="PRU10141"/>
    </source>
</evidence>
<evidence type="ECO:0000256" key="15">
    <source>
        <dbReference type="ARBA" id="ARBA00022989"/>
    </source>
</evidence>
<evidence type="ECO:0000256" key="2">
    <source>
        <dbReference type="ARBA" id="ARBA00007606"/>
    </source>
</evidence>